<proteinExistence type="predicted"/>
<evidence type="ECO:0000256" key="1">
    <source>
        <dbReference type="SAM" id="MobiDB-lite"/>
    </source>
</evidence>
<evidence type="ECO:0000313" key="2">
    <source>
        <dbReference type="EMBL" id="OAF57337.1"/>
    </source>
</evidence>
<name>A0A177A5G0_9PEZI</name>
<dbReference type="RefSeq" id="XP_024322627.1">
    <property type="nucleotide sequence ID" value="XM_024468370.1"/>
</dbReference>
<dbReference type="GO" id="GO:0000444">
    <property type="term" value="C:MIS12/MIND type complex"/>
    <property type="evidence" value="ECO:0007669"/>
    <property type="project" value="TreeGrafter"/>
</dbReference>
<feature type="compositionally biased region" description="Acidic residues" evidence="1">
    <location>
        <begin position="140"/>
        <end position="157"/>
    </location>
</feature>
<gene>
    <name evidence="2" type="ORF">VC83_04742</name>
</gene>
<accession>A0A177A5G0</accession>
<dbReference type="eggNOG" id="ENOG502SA1D">
    <property type="taxonomic scope" value="Eukaryota"/>
</dbReference>
<protein>
    <submittedName>
        <fullName evidence="2">Uncharacterized protein</fullName>
    </submittedName>
</protein>
<dbReference type="InterPro" id="IPR013950">
    <property type="entry name" value="Mis14/Nsl1"/>
</dbReference>
<dbReference type="OrthoDB" id="2135762at2759"/>
<dbReference type="VEuPathDB" id="FungiDB:GMDG_01333"/>
<dbReference type="EMBL" id="KV441400">
    <property type="protein sequence ID" value="OAF57337.1"/>
    <property type="molecule type" value="Genomic_DNA"/>
</dbReference>
<dbReference type="Proteomes" id="UP000077154">
    <property type="component" value="Unassembled WGS sequence"/>
</dbReference>
<dbReference type="GO" id="GO:0000070">
    <property type="term" value="P:mitotic sister chromatid segregation"/>
    <property type="evidence" value="ECO:0007669"/>
    <property type="project" value="InterPro"/>
</dbReference>
<reference evidence="2" key="1">
    <citation type="submission" date="2016-03" db="EMBL/GenBank/DDBJ databases">
        <title>Updated assembly of Pseudogymnoascus destructans, the fungus causing white-nose syndrome of bats.</title>
        <authorList>
            <person name="Palmer J.M."/>
            <person name="Drees K.P."/>
            <person name="Foster J.T."/>
            <person name="Lindner D.L."/>
        </authorList>
    </citation>
    <scope>NUCLEOTIDE SEQUENCE [LARGE SCALE GENOMIC DNA]</scope>
    <source>
        <strain evidence="2">20631-21</strain>
    </source>
</reference>
<dbReference type="Pfam" id="PF08641">
    <property type="entry name" value="Mis14"/>
    <property type="match status" value="1"/>
</dbReference>
<sequence length="157" mass="17585">MADLQRKIELQEPDDLRYLLTNTRRVAGEKIDVALPPIEGEDVLRQKVEELVNSYVTQTFSLAAPNTLINGHPVAADSSLLAPEGGAEAEVVEEYEPFSESLRDRAAKLLRTEEELLLEVGRLRREAPAKAAAAWREELARDEDLEMEDEEQEGGEE</sequence>
<organism evidence="2">
    <name type="scientific">Pseudogymnoascus destructans</name>
    <dbReference type="NCBI Taxonomy" id="655981"/>
    <lineage>
        <taxon>Eukaryota</taxon>
        <taxon>Fungi</taxon>
        <taxon>Dikarya</taxon>
        <taxon>Ascomycota</taxon>
        <taxon>Pezizomycotina</taxon>
        <taxon>Leotiomycetes</taxon>
        <taxon>Thelebolales</taxon>
        <taxon>Thelebolaceae</taxon>
        <taxon>Pseudogymnoascus</taxon>
    </lineage>
</organism>
<dbReference type="PANTHER" id="PTHR31749:SF3">
    <property type="entry name" value="KINETOCHORE-ASSOCIATED PROTEIN NSL1 HOMOLOG"/>
    <property type="match status" value="1"/>
</dbReference>
<dbReference type="GeneID" id="36287812"/>
<dbReference type="PANTHER" id="PTHR31749">
    <property type="entry name" value="KINETOCHORE-ASSOCIATED PROTEIN NSL1 HOMOLOG"/>
    <property type="match status" value="1"/>
</dbReference>
<dbReference type="AlphaFoldDB" id="A0A177A5G0"/>
<feature type="region of interest" description="Disordered" evidence="1">
    <location>
        <begin position="135"/>
        <end position="157"/>
    </location>
</feature>